<dbReference type="NCBIfam" id="TIGR00458">
    <property type="entry name" value="aspS_nondisc"/>
    <property type="match status" value="1"/>
</dbReference>
<dbReference type="EMBL" id="APWK03000055">
    <property type="protein sequence ID" value="PHH52867.1"/>
    <property type="molecule type" value="Genomic_DNA"/>
</dbReference>
<dbReference type="InterPro" id="IPR002312">
    <property type="entry name" value="Asp/Asn-tRNA-synth_IIb"/>
</dbReference>
<dbReference type="STRING" id="1035309.A0A2C5X3M1"/>
<evidence type="ECO:0000256" key="12">
    <source>
        <dbReference type="ARBA" id="ARBA00070516"/>
    </source>
</evidence>
<dbReference type="PROSITE" id="PS50862">
    <property type="entry name" value="AA_TRNA_LIGASE_II"/>
    <property type="match status" value="1"/>
</dbReference>
<proteinExistence type="inferred from homology"/>
<dbReference type="GO" id="GO:0005829">
    <property type="term" value="C:cytosol"/>
    <property type="evidence" value="ECO:0007669"/>
    <property type="project" value="TreeGrafter"/>
</dbReference>
<gene>
    <name evidence="15" type="primary">drs-1</name>
    <name evidence="15" type="ORF">CFIMG_002303RA</name>
</gene>
<comment type="subcellular location">
    <subcellularLocation>
        <location evidence="1">Cytoplasm</location>
    </subcellularLocation>
</comment>
<evidence type="ECO:0000313" key="16">
    <source>
        <dbReference type="Proteomes" id="UP000222788"/>
    </source>
</evidence>
<dbReference type="GO" id="GO:0005524">
    <property type="term" value="F:ATP binding"/>
    <property type="evidence" value="ECO:0007669"/>
    <property type="project" value="UniProtKB-KW"/>
</dbReference>
<reference evidence="15 16" key="1">
    <citation type="journal article" date="2013" name="Fungal Biol.">
        <title>Analysis of microsatellite markers in the genome of the plant pathogen Ceratocystis fimbriata.</title>
        <authorList>
            <person name="Simpson M.C."/>
            <person name="Wilken P.M."/>
            <person name="Coetzee M.P."/>
            <person name="Wingfield M.J."/>
            <person name="Wingfield B.D."/>
        </authorList>
    </citation>
    <scope>NUCLEOTIDE SEQUENCE [LARGE SCALE GENOMIC DNA]</scope>
    <source>
        <strain evidence="15 16">CBS 114723</strain>
    </source>
</reference>
<dbReference type="Gene3D" id="2.40.50.140">
    <property type="entry name" value="Nucleic acid-binding proteins"/>
    <property type="match status" value="1"/>
</dbReference>
<evidence type="ECO:0000313" key="15">
    <source>
        <dbReference type="EMBL" id="PHH52867.1"/>
    </source>
</evidence>
<keyword evidence="5 15" id="KW-0436">Ligase</keyword>
<feature type="compositionally biased region" description="Low complexity" evidence="13">
    <location>
        <begin position="92"/>
        <end position="110"/>
    </location>
</feature>
<evidence type="ECO:0000259" key="14">
    <source>
        <dbReference type="PROSITE" id="PS50862"/>
    </source>
</evidence>
<feature type="region of interest" description="Disordered" evidence="13">
    <location>
        <begin position="1"/>
        <end position="78"/>
    </location>
</feature>
<keyword evidence="9" id="KW-0030">Aminoacyl-tRNA synthetase</keyword>
<dbReference type="InterPro" id="IPR045864">
    <property type="entry name" value="aa-tRNA-synth_II/BPL/LPL"/>
</dbReference>
<evidence type="ECO:0000256" key="5">
    <source>
        <dbReference type="ARBA" id="ARBA00022598"/>
    </source>
</evidence>
<dbReference type="SUPFAM" id="SSF50249">
    <property type="entry name" value="Nucleic acid-binding proteins"/>
    <property type="match status" value="1"/>
</dbReference>
<evidence type="ECO:0000256" key="6">
    <source>
        <dbReference type="ARBA" id="ARBA00022741"/>
    </source>
</evidence>
<dbReference type="NCBIfam" id="NF003483">
    <property type="entry name" value="PRK05159.1"/>
    <property type="match status" value="1"/>
</dbReference>
<evidence type="ECO:0000256" key="10">
    <source>
        <dbReference type="ARBA" id="ARBA00033155"/>
    </source>
</evidence>
<dbReference type="PANTHER" id="PTHR43450:SF2">
    <property type="entry name" value="ASPARTATE--TRNA LIGASE"/>
    <property type="match status" value="1"/>
</dbReference>
<comment type="similarity">
    <text evidence="2">Belongs to the class-II aminoacyl-tRNA synthetase family. Type 2 subfamily.</text>
</comment>
<evidence type="ECO:0000256" key="9">
    <source>
        <dbReference type="ARBA" id="ARBA00023146"/>
    </source>
</evidence>
<feature type="compositionally biased region" description="Basic residues" evidence="13">
    <location>
        <begin position="220"/>
        <end position="232"/>
    </location>
</feature>
<dbReference type="Gene3D" id="3.30.930.10">
    <property type="entry name" value="Bira Bifunctional Protein, Domain 2"/>
    <property type="match status" value="1"/>
</dbReference>
<evidence type="ECO:0000256" key="11">
    <source>
        <dbReference type="ARBA" id="ARBA00047904"/>
    </source>
</evidence>
<dbReference type="GO" id="GO:0017101">
    <property type="term" value="C:aminoacyl-tRNA synthetase multienzyme complex"/>
    <property type="evidence" value="ECO:0007669"/>
    <property type="project" value="TreeGrafter"/>
</dbReference>
<evidence type="ECO:0000256" key="2">
    <source>
        <dbReference type="ARBA" id="ARBA00005312"/>
    </source>
</evidence>
<dbReference type="Pfam" id="PF01336">
    <property type="entry name" value="tRNA_anti-codon"/>
    <property type="match status" value="1"/>
</dbReference>
<keyword evidence="8" id="KW-0648">Protein biosynthesis</keyword>
<dbReference type="GO" id="GO:0003723">
    <property type="term" value="F:RNA binding"/>
    <property type="evidence" value="ECO:0007669"/>
    <property type="project" value="TreeGrafter"/>
</dbReference>
<organism evidence="15 16">
    <name type="scientific">Ceratocystis fimbriata CBS 114723</name>
    <dbReference type="NCBI Taxonomy" id="1035309"/>
    <lineage>
        <taxon>Eukaryota</taxon>
        <taxon>Fungi</taxon>
        <taxon>Dikarya</taxon>
        <taxon>Ascomycota</taxon>
        <taxon>Pezizomycotina</taxon>
        <taxon>Sordariomycetes</taxon>
        <taxon>Hypocreomycetidae</taxon>
        <taxon>Microascales</taxon>
        <taxon>Ceratocystidaceae</taxon>
        <taxon>Ceratocystis</taxon>
    </lineage>
</organism>
<feature type="compositionally biased region" description="Low complexity" evidence="13">
    <location>
        <begin position="54"/>
        <end position="78"/>
    </location>
</feature>
<sequence length="1054" mass="114656">MSSPSSMSTLGRFFKFSHHSTPSEDTSVDASTPRSHRSALRSLNYRSRGNSPKAPVASSPAPSTSTQSTAVQSSATAPAEIPKIALATTADAAATPIPIPISTPTQSASTLTKPASPLLQPSTPPGQSTTALAQSPPPPSKSPAPRQASPSKSPLGKSFLRRSTDMHFPLPLAIRTSLRRASRHSMPPPATNNPAVSGDAAAAGVAGGVSRSESRAKSKQERRRLKKVKHHGSAGSIQPGKTVSSVTPRSSESATATVSTGTNTPREPEHVEFSLGHVTPPPQTTTIAQISSAVAGGISLANTIVAFRARVTTQRRVGSALSFVLLRDGLASVQAVLRDMPIQLVKSVQRLRDESLVEVTGTLVEPPVPVRSASIPTLELRIDALRLVAPVSEPLAFDNYMAPDAMRTRMSNRVLDLRHPANIALFRIRAMVLRKFRESLDTQGFVEINTPKLQPAATESGAEVFKVNYFGRRAFLAQSPQLAKQMTIAADFKRVYEIGPVFRAENSNTHRHLTEYIGLDLEMELQHDHYELLAIVDEMLKNIFAAVQSMPELAEVRKRWPSTDLVWLEKTPIISFETGIAMLRADGADIEVADLSTRDEIRLGELVKAEYGTDYYILDKFPSSARPFYAQRLGDSNFTNGFDIFLRGQEISSGGQRIHDAAKLRRSMRESGIAEAGMEEYLSGFDAGAPPHGGAGLGLERVLMLLLELGDVRYATLFYRDPKSLPVRPPVLPHPAADTTKLQDASLPPPALEDLIANYGDSTNTSWLDERFELWRHPSGGAVAFVRQGKLAIITGNPLCDCTQYTEVIHAFIEYIHTVVKLTPIWLLAGETAQNVLAGVNWRSFTCTDEQRVDQRVVQSVDARKARRVLREGIKVHEVKPDEGFRARVDPAIASWLAHRKGKQIHLTEVRPWVDSAHRRYFAAEKDGVLHGMVVLAQLAPRNGWQVKWALDFPGSANGSIEVLIDYALSVISGPATFGAGVAKRLTPGAHIHGAKAAILGKTYTTLVEGLGLGRKSDFRAKFGIHGEPLWICYPPHGVGILELKNIIKFFEDA</sequence>
<dbReference type="Proteomes" id="UP000222788">
    <property type="component" value="Unassembled WGS sequence"/>
</dbReference>
<feature type="region of interest" description="Disordered" evidence="13">
    <location>
        <begin position="180"/>
        <end position="280"/>
    </location>
</feature>
<evidence type="ECO:0000256" key="3">
    <source>
        <dbReference type="ARBA" id="ARBA00012841"/>
    </source>
</evidence>
<dbReference type="InterPro" id="IPR006195">
    <property type="entry name" value="aa-tRNA-synth_II"/>
</dbReference>
<evidence type="ECO:0000256" key="7">
    <source>
        <dbReference type="ARBA" id="ARBA00022840"/>
    </source>
</evidence>
<keyword evidence="7" id="KW-0067">ATP-binding</keyword>
<protein>
    <recommendedName>
        <fullName evidence="12">Probable aspartate--tRNA ligase, cytoplasmic</fullName>
        <ecNumber evidence="3">6.1.1.12</ecNumber>
    </recommendedName>
    <alternativeName>
        <fullName evidence="10">Aspartyl-tRNA synthetase</fullName>
    </alternativeName>
</protein>
<keyword evidence="4" id="KW-0963">Cytoplasm</keyword>
<dbReference type="Pfam" id="PF00152">
    <property type="entry name" value="tRNA-synt_2"/>
    <property type="match status" value="1"/>
</dbReference>
<dbReference type="OrthoDB" id="372395at2759"/>
<dbReference type="SUPFAM" id="SSF55681">
    <property type="entry name" value="Class II aaRS and biotin synthetases"/>
    <property type="match status" value="1"/>
</dbReference>
<reference evidence="15 16" key="2">
    <citation type="journal article" date="2013" name="IMA Fungus">
        <title>IMA Genome-F 1: Ceratocystis fimbriata: Draft nuclear genome sequence for the plant pathogen, Ceratocystis fimbriata.</title>
        <authorList>
            <person name="Wilken P.M."/>
            <person name="Steenkamp E.T."/>
            <person name="Wingfield M.J."/>
            <person name="de Beer Z.W."/>
            <person name="Wingfield B.D."/>
        </authorList>
    </citation>
    <scope>NUCLEOTIDE SEQUENCE [LARGE SCALE GENOMIC DNA]</scope>
    <source>
        <strain evidence="15 16">CBS 114723</strain>
    </source>
</reference>
<feature type="compositionally biased region" description="Polar residues" evidence="13">
    <location>
        <begin position="19"/>
        <end position="33"/>
    </location>
</feature>
<dbReference type="EC" id="6.1.1.12" evidence="3"/>
<keyword evidence="16" id="KW-1185">Reference proteome</keyword>
<name>A0A2C5X3M1_9PEZI</name>
<feature type="region of interest" description="Disordered" evidence="13">
    <location>
        <begin position="92"/>
        <end position="167"/>
    </location>
</feature>
<dbReference type="InterPro" id="IPR012340">
    <property type="entry name" value="NA-bd_OB-fold"/>
</dbReference>
<keyword evidence="6" id="KW-0547">Nucleotide-binding</keyword>
<dbReference type="InterPro" id="IPR004364">
    <property type="entry name" value="Aa-tRNA-synt_II"/>
</dbReference>
<comment type="catalytic activity">
    <reaction evidence="11">
        <text>tRNA(Asp) + L-aspartate + ATP = L-aspartyl-tRNA(Asp) + AMP + diphosphate</text>
        <dbReference type="Rhea" id="RHEA:19649"/>
        <dbReference type="Rhea" id="RHEA-COMP:9660"/>
        <dbReference type="Rhea" id="RHEA-COMP:9678"/>
        <dbReference type="ChEBI" id="CHEBI:29991"/>
        <dbReference type="ChEBI" id="CHEBI:30616"/>
        <dbReference type="ChEBI" id="CHEBI:33019"/>
        <dbReference type="ChEBI" id="CHEBI:78442"/>
        <dbReference type="ChEBI" id="CHEBI:78516"/>
        <dbReference type="ChEBI" id="CHEBI:456215"/>
        <dbReference type="EC" id="6.1.1.12"/>
    </reaction>
</comment>
<dbReference type="HAMAP" id="MF_02075">
    <property type="entry name" value="Asp_tRNA_synth_type2"/>
    <property type="match status" value="1"/>
</dbReference>
<comment type="caution">
    <text evidence="15">The sequence shown here is derived from an EMBL/GenBank/DDBJ whole genome shotgun (WGS) entry which is preliminary data.</text>
</comment>
<dbReference type="InterPro" id="IPR004523">
    <property type="entry name" value="Asp-tRNA_synthase_2"/>
</dbReference>
<dbReference type="FunFam" id="3.30.930.10:FF:000038">
    <property type="entry name" value="Aspartate--tRNA ligase"/>
    <property type="match status" value="1"/>
</dbReference>
<feature type="compositionally biased region" description="Low complexity" evidence="13">
    <location>
        <begin position="195"/>
        <end position="211"/>
    </location>
</feature>
<dbReference type="PANTHER" id="PTHR43450">
    <property type="entry name" value="ASPARTYL-TRNA SYNTHETASE"/>
    <property type="match status" value="1"/>
</dbReference>
<dbReference type="InterPro" id="IPR004365">
    <property type="entry name" value="NA-bd_OB_tRNA"/>
</dbReference>
<feature type="domain" description="Aminoacyl-transfer RNA synthetases class-II family profile" evidence="14">
    <location>
        <begin position="426"/>
        <end position="733"/>
    </location>
</feature>
<dbReference type="AlphaFoldDB" id="A0A2C5X3M1"/>
<evidence type="ECO:0000256" key="13">
    <source>
        <dbReference type="SAM" id="MobiDB-lite"/>
    </source>
</evidence>
<evidence type="ECO:0000256" key="8">
    <source>
        <dbReference type="ARBA" id="ARBA00022917"/>
    </source>
</evidence>
<dbReference type="GO" id="GO:0006422">
    <property type="term" value="P:aspartyl-tRNA aminoacylation"/>
    <property type="evidence" value="ECO:0007669"/>
    <property type="project" value="InterPro"/>
</dbReference>
<feature type="compositionally biased region" description="Polar residues" evidence="13">
    <location>
        <begin position="119"/>
        <end position="133"/>
    </location>
</feature>
<dbReference type="GO" id="GO:0004815">
    <property type="term" value="F:aspartate-tRNA ligase activity"/>
    <property type="evidence" value="ECO:0007669"/>
    <property type="project" value="UniProtKB-EC"/>
</dbReference>
<feature type="compositionally biased region" description="Polar residues" evidence="13">
    <location>
        <begin position="235"/>
        <end position="265"/>
    </location>
</feature>
<dbReference type="PRINTS" id="PR01042">
    <property type="entry name" value="TRNASYNTHASP"/>
</dbReference>
<evidence type="ECO:0000256" key="1">
    <source>
        <dbReference type="ARBA" id="ARBA00004496"/>
    </source>
</evidence>
<accession>A0A2C5X3M1</accession>
<feature type="compositionally biased region" description="Low complexity" evidence="13">
    <location>
        <begin position="143"/>
        <end position="154"/>
    </location>
</feature>
<evidence type="ECO:0000256" key="4">
    <source>
        <dbReference type="ARBA" id="ARBA00022490"/>
    </source>
</evidence>